<evidence type="ECO:0000259" key="5">
    <source>
        <dbReference type="Pfam" id="PF07695"/>
    </source>
</evidence>
<evidence type="ECO:0008006" key="9">
    <source>
        <dbReference type="Google" id="ProtNLM"/>
    </source>
</evidence>
<proteinExistence type="predicted"/>
<evidence type="ECO:0000313" key="8">
    <source>
        <dbReference type="Proteomes" id="UP000324611"/>
    </source>
</evidence>
<protein>
    <recommendedName>
        <fullName evidence="9">7TMR-DISM extracellular protein 2</fullName>
    </recommendedName>
</protein>
<feature type="transmembrane region" description="Helical" evidence="2">
    <location>
        <begin position="265"/>
        <end position="288"/>
    </location>
</feature>
<dbReference type="Pfam" id="PF07695">
    <property type="entry name" value="7TMR-DISM_7TM"/>
    <property type="match status" value="1"/>
</dbReference>
<dbReference type="Gene3D" id="3.30.565.10">
    <property type="entry name" value="Histidine kinase-like ATPase, C-terminal domain"/>
    <property type="match status" value="1"/>
</dbReference>
<dbReference type="PANTHER" id="PTHR34220:SF7">
    <property type="entry name" value="SENSOR HISTIDINE KINASE YPDA"/>
    <property type="match status" value="1"/>
</dbReference>
<dbReference type="GO" id="GO:0000155">
    <property type="term" value="F:phosphorelay sensor kinase activity"/>
    <property type="evidence" value="ECO:0007669"/>
    <property type="project" value="InterPro"/>
</dbReference>
<feature type="coiled-coil region" evidence="1">
    <location>
        <begin position="433"/>
        <end position="475"/>
    </location>
</feature>
<feature type="chain" id="PRO_5022968059" description="7TMR-DISM extracellular protein 2" evidence="3">
    <location>
        <begin position="23"/>
        <end position="697"/>
    </location>
</feature>
<sequence>MIPVKRICFLLLIFCYTTSVFAQPAAEDTLLIDLGAPPATVDLRPYITVVETTGHVLSLQQVQGRPFIPPQQSLPAWQNAHKNHRVWDCWLKLSVRNTGGKDSTLTLFTGWHDYMYWYVGTGNGGWTALSHAGLMLDKDDVGRWERYGFPVQVPAGQSRTFLLHIINKSFNGKPLAPVLFNALQYERFRNNGLNTYRAPAVVIQVILGMLLVFLTIAIINYTQLPDRSYLYFAAYIMGLVLFFALRLESKPYQLSVFHRWPMLKYYWDAPAMLFCFYFMYLLFGNAFLNLKERYPYMQRIFNISAACTGGVILICFFCIFWEKYHIPGIIYGYVYLATLLPLLVIFIALAKRSRHHPLIRFFLFGSLCFYMAYLASFLLRIKSLGLTGALGELSAPSMLMMTGILLQAMFFLAGLSYRNKLVHHERTKTQEMLIKQLNKNKELQRKLNEQLEELVKEQTSEILRKKQELEEQRQIQLNIEYDKKLTEIELKAIRAQINPHFIFNCLNSIQLFVMQRDYEYAQKYLSDFSYLIRKTLDFSRRNFITLTDEITYLNTYLGLEKMRFENKMEYDIRVDPALATTELEIPAMLLQPYVENAVKHGMTNPDQTIGQLIIRFQQLDADVLECVIEDNGIGITRSRELRTLPKHHQSSGMEISFNRAELLNKMYNTDIHIEIIDKSHRNFTESGTIVRILIPQL</sequence>
<feature type="transmembrane region" description="Helical" evidence="2">
    <location>
        <begin position="361"/>
        <end position="379"/>
    </location>
</feature>
<feature type="transmembrane region" description="Helical" evidence="2">
    <location>
        <begin position="328"/>
        <end position="349"/>
    </location>
</feature>
<evidence type="ECO:0000259" key="4">
    <source>
        <dbReference type="Pfam" id="PF06580"/>
    </source>
</evidence>
<feature type="transmembrane region" description="Helical" evidence="2">
    <location>
        <begin position="300"/>
        <end position="322"/>
    </location>
</feature>
<keyword evidence="2" id="KW-1133">Transmembrane helix</keyword>
<feature type="domain" description="7TM-DISM receptor extracellular" evidence="6">
    <location>
        <begin position="45"/>
        <end position="166"/>
    </location>
</feature>
<organism evidence="7 8">
    <name type="scientific">Chitinophaga agrisoli</name>
    <dbReference type="NCBI Taxonomy" id="2607653"/>
    <lineage>
        <taxon>Bacteria</taxon>
        <taxon>Pseudomonadati</taxon>
        <taxon>Bacteroidota</taxon>
        <taxon>Chitinophagia</taxon>
        <taxon>Chitinophagales</taxon>
        <taxon>Chitinophagaceae</taxon>
        <taxon>Chitinophaga</taxon>
    </lineage>
</organism>
<dbReference type="EMBL" id="VUOC01000001">
    <property type="protein sequence ID" value="KAA2245262.1"/>
    <property type="molecule type" value="Genomic_DNA"/>
</dbReference>
<keyword evidence="3" id="KW-0732">Signal</keyword>
<reference evidence="7 8" key="1">
    <citation type="submission" date="2019-09" db="EMBL/GenBank/DDBJ databases">
        <title>Chitinophaga ginsengihumi sp. nov., isolated from soil of ginseng rhizosphere.</title>
        <authorList>
            <person name="Lee J."/>
        </authorList>
    </citation>
    <scope>NUCLEOTIDE SEQUENCE [LARGE SCALE GENOMIC DNA]</scope>
    <source>
        <strain evidence="7 8">BN140078</strain>
    </source>
</reference>
<evidence type="ECO:0000259" key="6">
    <source>
        <dbReference type="Pfam" id="PF07696"/>
    </source>
</evidence>
<evidence type="ECO:0000256" key="3">
    <source>
        <dbReference type="SAM" id="SignalP"/>
    </source>
</evidence>
<feature type="transmembrane region" description="Helical" evidence="2">
    <location>
        <begin position="201"/>
        <end position="221"/>
    </location>
</feature>
<comment type="caution">
    <text evidence="7">The sequence shown here is derived from an EMBL/GenBank/DDBJ whole genome shotgun (WGS) entry which is preliminary data.</text>
</comment>
<reference evidence="7 8" key="2">
    <citation type="submission" date="2019-09" db="EMBL/GenBank/DDBJ databases">
        <authorList>
            <person name="Jin C."/>
        </authorList>
    </citation>
    <scope>NUCLEOTIDE SEQUENCE [LARGE SCALE GENOMIC DNA]</scope>
    <source>
        <strain evidence="7 8">BN140078</strain>
    </source>
</reference>
<dbReference type="Pfam" id="PF07696">
    <property type="entry name" value="7TMR-DISMED2"/>
    <property type="match status" value="1"/>
</dbReference>
<keyword evidence="2" id="KW-0812">Transmembrane</keyword>
<keyword evidence="8" id="KW-1185">Reference proteome</keyword>
<dbReference type="InterPro" id="IPR050640">
    <property type="entry name" value="Bact_2-comp_sensor_kinase"/>
</dbReference>
<dbReference type="SUPFAM" id="SSF55874">
    <property type="entry name" value="ATPase domain of HSP90 chaperone/DNA topoisomerase II/histidine kinase"/>
    <property type="match status" value="1"/>
</dbReference>
<dbReference type="InterPro" id="IPR036890">
    <property type="entry name" value="HATPase_C_sf"/>
</dbReference>
<feature type="transmembrane region" description="Helical" evidence="2">
    <location>
        <begin position="228"/>
        <end position="245"/>
    </location>
</feature>
<keyword evidence="1" id="KW-0175">Coiled coil</keyword>
<dbReference type="PANTHER" id="PTHR34220">
    <property type="entry name" value="SENSOR HISTIDINE KINASE YPDA"/>
    <property type="match status" value="1"/>
</dbReference>
<evidence type="ECO:0000313" key="7">
    <source>
        <dbReference type="EMBL" id="KAA2245262.1"/>
    </source>
</evidence>
<evidence type="ECO:0000256" key="2">
    <source>
        <dbReference type="SAM" id="Phobius"/>
    </source>
</evidence>
<dbReference type="GO" id="GO:0016020">
    <property type="term" value="C:membrane"/>
    <property type="evidence" value="ECO:0007669"/>
    <property type="project" value="InterPro"/>
</dbReference>
<feature type="domain" description="7TM-DISM receptor extracellular" evidence="5">
    <location>
        <begin position="205"/>
        <end position="418"/>
    </location>
</feature>
<dbReference type="InterPro" id="IPR010559">
    <property type="entry name" value="Sig_transdc_His_kin_internal"/>
</dbReference>
<feature type="signal peptide" evidence="3">
    <location>
        <begin position="1"/>
        <end position="22"/>
    </location>
</feature>
<gene>
    <name evidence="7" type="ORF">F0L74_04680</name>
</gene>
<accession>A0A5B2W3K9</accession>
<dbReference type="AlphaFoldDB" id="A0A5B2W3K9"/>
<evidence type="ECO:0000256" key="1">
    <source>
        <dbReference type="SAM" id="Coils"/>
    </source>
</evidence>
<feature type="transmembrane region" description="Helical" evidence="2">
    <location>
        <begin position="399"/>
        <end position="417"/>
    </location>
</feature>
<name>A0A5B2W3K9_9BACT</name>
<dbReference type="InterPro" id="IPR011623">
    <property type="entry name" value="7TMR_DISM_rcpt_extracell_dom1"/>
</dbReference>
<feature type="domain" description="Signal transduction histidine kinase internal region" evidence="4">
    <location>
        <begin position="489"/>
        <end position="567"/>
    </location>
</feature>
<dbReference type="Pfam" id="PF06580">
    <property type="entry name" value="His_kinase"/>
    <property type="match status" value="1"/>
</dbReference>
<dbReference type="InterPro" id="IPR011622">
    <property type="entry name" value="7TMR_DISM_rcpt_extracell_dom2"/>
</dbReference>
<keyword evidence="2" id="KW-0472">Membrane</keyword>
<dbReference type="Proteomes" id="UP000324611">
    <property type="component" value="Unassembled WGS sequence"/>
</dbReference>